<sequence>DVFLSAADRSSIYAIKDEHCKLHRLHLSSDRLIRCIRYLF</sequence>
<reference evidence="1" key="1">
    <citation type="submission" date="2014-05" db="EMBL/GenBank/DDBJ databases">
        <authorList>
            <person name="Chronopoulou M."/>
        </authorList>
    </citation>
    <scope>NUCLEOTIDE SEQUENCE</scope>
    <source>
        <tissue evidence="1">Whole organism</tissue>
    </source>
</reference>
<proteinExistence type="predicted"/>
<dbReference type="AlphaFoldDB" id="A0A0K2UGR3"/>
<name>A0A0K2UGR3_LEPSM</name>
<protein>
    <submittedName>
        <fullName evidence="1">Uncharacterized protein</fullName>
    </submittedName>
</protein>
<dbReference type="EMBL" id="HACA01020063">
    <property type="protein sequence ID" value="CDW37424.1"/>
    <property type="molecule type" value="Transcribed_RNA"/>
</dbReference>
<organism evidence="1">
    <name type="scientific">Lepeophtheirus salmonis</name>
    <name type="common">Salmon louse</name>
    <name type="synonym">Caligus salmonis</name>
    <dbReference type="NCBI Taxonomy" id="72036"/>
    <lineage>
        <taxon>Eukaryota</taxon>
        <taxon>Metazoa</taxon>
        <taxon>Ecdysozoa</taxon>
        <taxon>Arthropoda</taxon>
        <taxon>Crustacea</taxon>
        <taxon>Multicrustacea</taxon>
        <taxon>Hexanauplia</taxon>
        <taxon>Copepoda</taxon>
        <taxon>Siphonostomatoida</taxon>
        <taxon>Caligidae</taxon>
        <taxon>Lepeophtheirus</taxon>
    </lineage>
</organism>
<accession>A0A0K2UGR3</accession>
<evidence type="ECO:0000313" key="1">
    <source>
        <dbReference type="EMBL" id="CDW37424.1"/>
    </source>
</evidence>
<feature type="non-terminal residue" evidence="1">
    <location>
        <position position="1"/>
    </location>
</feature>